<dbReference type="RefSeq" id="WP_074066475.1">
    <property type="nucleotide sequence ID" value="NZ_CP017101.1"/>
</dbReference>
<dbReference type="Proteomes" id="UP000184749">
    <property type="component" value="Chromosome"/>
</dbReference>
<reference evidence="2 3" key="1">
    <citation type="submission" date="2016-09" db="EMBL/GenBank/DDBJ databases">
        <title>The complete genome sequences of Rhizobium gallicum, symbiovars gallicum and phaseoli, symbionts associated to common bean (Phaseolus vulgaris).</title>
        <authorList>
            <person name="Bustos P."/>
            <person name="Santamaria R.I."/>
            <person name="Perez-Carrascal O.M."/>
            <person name="Juarez S."/>
            <person name="Lozano L."/>
            <person name="Martinez-Flores I."/>
            <person name="Martinez-Romero E."/>
            <person name="Cevallos M."/>
            <person name="Romero D."/>
            <person name="Davila G."/>
            <person name="Gonzalez V."/>
        </authorList>
    </citation>
    <scope>NUCLEOTIDE SEQUENCE [LARGE SCALE GENOMIC DNA]</scope>
    <source>
        <strain evidence="2 3">IE4872</strain>
    </source>
</reference>
<gene>
    <name evidence="2" type="ORF">IE4872_CH00489</name>
</gene>
<dbReference type="AlphaFoldDB" id="A0A1L5NE28"/>
<feature type="compositionally biased region" description="Pro residues" evidence="1">
    <location>
        <begin position="509"/>
        <end position="531"/>
    </location>
</feature>
<evidence type="ECO:0000313" key="2">
    <source>
        <dbReference type="EMBL" id="APO66154.1"/>
    </source>
</evidence>
<proteinExistence type="predicted"/>
<sequence>MSTTEDTSEIGLEFLPNVAGEAEGLGDAGIETFRDKPFAAVARETGQNSRDSRDDVSQPVKMTFDEITVPSSEFPSIEDYRKAASRCLAKSKAGGNEKDIGFFNQALKALSAQNIKIMRISDFNTRGVRGPCVEGRPFHTLAKSDGMSVKENINAGGSFGIGKSAASALSEIQTTFISTRYTDTSGDHVLCMGKTQFISHKGEDSQELRRKGYWGLKKDFMPLENAADIPGWLLRDSQGTSIFSVCVRENRADWRYEMAAALLINFFTAIQRREMEFEIDHSFLKINRSTIEALFADHEVNKAVDQMKARATFDAARLLHACLVDEQTVLRTLHVAGVGDVHMRILLRENLGYTIGIVRNGMYITDNLGNFGEPFKRFPLHREFAVIIEPAGDAEGEWFKRLENPSHDDLSAERITDPAMRAKGQAAFEDLASQVRQTIRELARSEPTSSMELDELNDFFASDDTRTEDEAGTETNPRALKPTAVKISPPRPRKKKPQPRGENIDIGPGPEPETDPNPEPIPPGPEPGPVPRPRKVAEPIDLQNERNVMADSLNTRKRRLFFTSPVTGNLNVGVEASGLNSPEELSIVSAAQGDVKNGEVIISATKGQRIILDVDFDVPYVGPIELNAFRIDSDDEEEEEETAA</sequence>
<evidence type="ECO:0000313" key="3">
    <source>
        <dbReference type="Proteomes" id="UP000184749"/>
    </source>
</evidence>
<name>A0A1L5NE28_9HYPH</name>
<dbReference type="OrthoDB" id="9146762at2"/>
<feature type="region of interest" description="Disordered" evidence="1">
    <location>
        <begin position="443"/>
        <end position="541"/>
    </location>
</feature>
<organism evidence="2 3">
    <name type="scientific">Rhizobium gallicum</name>
    <dbReference type="NCBI Taxonomy" id="56730"/>
    <lineage>
        <taxon>Bacteria</taxon>
        <taxon>Pseudomonadati</taxon>
        <taxon>Pseudomonadota</taxon>
        <taxon>Alphaproteobacteria</taxon>
        <taxon>Hyphomicrobiales</taxon>
        <taxon>Rhizobiaceae</taxon>
        <taxon>Rhizobium/Agrobacterium group</taxon>
        <taxon>Rhizobium</taxon>
    </lineage>
</organism>
<dbReference type="EMBL" id="CP017101">
    <property type="protein sequence ID" value="APO66154.1"/>
    <property type="molecule type" value="Genomic_DNA"/>
</dbReference>
<protein>
    <submittedName>
        <fullName evidence="2">Uncharacterized protein</fullName>
    </submittedName>
</protein>
<accession>A0A1L5NE28</accession>
<dbReference type="STRING" id="56730.IE4872_CH00489"/>
<evidence type="ECO:0000256" key="1">
    <source>
        <dbReference type="SAM" id="MobiDB-lite"/>
    </source>
</evidence>